<dbReference type="AlphaFoldDB" id="A0A1R3V4V9"/>
<keyword evidence="2" id="KW-1185">Reference proteome</keyword>
<dbReference type="RefSeq" id="WP_280174574.1">
    <property type="nucleotide sequence ID" value="NZ_FTPD01000010.1"/>
</dbReference>
<dbReference type="Proteomes" id="UP000188388">
    <property type="component" value="Unassembled WGS sequence"/>
</dbReference>
<gene>
    <name evidence="1" type="ORF">BQ8794_180204</name>
</gene>
<evidence type="ECO:0000313" key="1">
    <source>
        <dbReference type="EMBL" id="SIT54860.1"/>
    </source>
</evidence>
<accession>A0A1R3V4V9</accession>
<dbReference type="EMBL" id="FTPD01000010">
    <property type="protein sequence ID" value="SIT54860.1"/>
    <property type="molecule type" value="Genomic_DNA"/>
</dbReference>
<reference evidence="2" key="1">
    <citation type="submission" date="2017-01" db="EMBL/GenBank/DDBJ databases">
        <authorList>
            <person name="Brunel B."/>
        </authorList>
    </citation>
    <scope>NUCLEOTIDE SEQUENCE [LARGE SCALE GENOMIC DNA]</scope>
</reference>
<name>A0A1R3V4V9_9HYPH</name>
<proteinExistence type="predicted"/>
<organism evidence="1 2">
    <name type="scientific">Mesorhizobium prunaredense</name>
    <dbReference type="NCBI Taxonomy" id="1631249"/>
    <lineage>
        <taxon>Bacteria</taxon>
        <taxon>Pseudomonadati</taxon>
        <taxon>Pseudomonadota</taxon>
        <taxon>Alphaproteobacteria</taxon>
        <taxon>Hyphomicrobiales</taxon>
        <taxon>Phyllobacteriaceae</taxon>
        <taxon>Mesorhizobium</taxon>
    </lineage>
</organism>
<protein>
    <submittedName>
        <fullName evidence="1">Uncharacterized protein</fullName>
    </submittedName>
</protein>
<evidence type="ECO:0000313" key="2">
    <source>
        <dbReference type="Proteomes" id="UP000188388"/>
    </source>
</evidence>
<sequence>MSSRTEAERHQVLAVFAGGAGIVEAVSRPAHVIAGADAFE</sequence>